<accession>A0A874MFU5</accession>
<proteinExistence type="predicted"/>
<evidence type="ECO:0000259" key="2">
    <source>
        <dbReference type="Pfam" id="PF13392"/>
    </source>
</evidence>
<protein>
    <submittedName>
        <fullName evidence="3">Endo-deoxy-ribonuclease</fullName>
    </submittedName>
</protein>
<dbReference type="InterPro" id="IPR044925">
    <property type="entry name" value="His-Me_finger_sf"/>
</dbReference>
<dbReference type="SUPFAM" id="SSF54060">
    <property type="entry name" value="His-Me finger endonucleases"/>
    <property type="match status" value="1"/>
</dbReference>
<dbReference type="Proteomes" id="UP000664917">
    <property type="component" value="Segment"/>
</dbReference>
<feature type="region of interest" description="Disordered" evidence="1">
    <location>
        <begin position="20"/>
        <end position="58"/>
    </location>
</feature>
<evidence type="ECO:0000313" key="3">
    <source>
        <dbReference type="EMBL" id="QPD06469.1"/>
    </source>
</evidence>
<dbReference type="EMBL" id="MW015080">
    <property type="protein sequence ID" value="QPD06469.1"/>
    <property type="molecule type" value="Genomic_DNA"/>
</dbReference>
<dbReference type="Gene3D" id="3.90.75.20">
    <property type="match status" value="1"/>
</dbReference>
<dbReference type="Pfam" id="PF13392">
    <property type="entry name" value="HNH_3"/>
    <property type="match status" value="1"/>
</dbReference>
<feature type="domain" description="HNH nuclease" evidence="2">
    <location>
        <begin position="35"/>
        <end position="70"/>
    </location>
</feature>
<dbReference type="CDD" id="cd00085">
    <property type="entry name" value="HNHc"/>
    <property type="match status" value="1"/>
</dbReference>
<reference evidence="3" key="1">
    <citation type="submission" date="2020-09" db="EMBL/GenBank/DDBJ databases">
        <authorList>
            <person name="Zhang D."/>
            <person name="Hatherill J.R."/>
            <person name="Ramirez J.F."/>
            <person name="Edinger B."/>
            <person name="Balarin R."/>
            <person name="Sullivan A."/>
            <person name="Humpal K.M."/>
            <person name="Guseva A."/>
            <person name="Butela K.A."/>
            <person name="Garlena R.A."/>
            <person name="Russell D.A."/>
            <person name="Pope W.H."/>
            <person name="Jacobs-Sera D."/>
            <person name="Hatfull G.F."/>
        </authorList>
    </citation>
    <scope>NUCLEOTIDE SEQUENCE</scope>
</reference>
<organism evidence="3 4">
    <name type="scientific">Synechococcus phage S-SRP01</name>
    <dbReference type="NCBI Taxonomy" id="2781607"/>
    <lineage>
        <taxon>Viruses</taxon>
        <taxon>Duplodnaviria</taxon>
        <taxon>Heunggongvirae</taxon>
        <taxon>Uroviricota</taxon>
        <taxon>Caudoviricetes</taxon>
        <taxon>Autographivirales</taxon>
        <taxon>Sechaudvirinae</taxon>
        <taxon>Nerivirus</taxon>
        <taxon>Nerivirus SSRP01</taxon>
    </lineage>
</organism>
<evidence type="ECO:0000256" key="1">
    <source>
        <dbReference type="SAM" id="MobiDB-lite"/>
    </source>
</evidence>
<dbReference type="InterPro" id="IPR003615">
    <property type="entry name" value="HNH_nuc"/>
</dbReference>
<sequence>MARDWKAEYKARAEYLKNYRRKNKDKDASRARARRSMGNIPDGYEVDHKDGNPMNNSRENLKIVPRKVNRAKGARKTNKMR</sequence>
<evidence type="ECO:0000313" key="4">
    <source>
        <dbReference type="Proteomes" id="UP000664917"/>
    </source>
</evidence>
<name>A0A874MFU5_9CAUD</name>
<keyword evidence="4" id="KW-1185">Reference proteome</keyword>